<evidence type="ECO:0000313" key="1">
    <source>
        <dbReference type="EMBL" id="ODV79207.1"/>
    </source>
</evidence>
<dbReference type="EMBL" id="KV453912">
    <property type="protein sequence ID" value="ODV79207.1"/>
    <property type="molecule type" value="Genomic_DNA"/>
</dbReference>
<sequence length="127" mass="13952">MCMKNPKPLTAGHEYGYLSLESALQVPQQGTVANVLAPFTNHQSLCVSGEPRYDEKTSPQAVCEQAGRAELVLLLDEKSGEWGYDFEKQVPMLKSSNDLTSVRTKVFLLVVSVVVLGYRMVQTSQSG</sequence>
<gene>
    <name evidence="1" type="ORF">CANTADRAFT_21967</name>
</gene>
<dbReference type="GeneID" id="30980902"/>
<evidence type="ECO:0000313" key="2">
    <source>
        <dbReference type="Proteomes" id="UP000094285"/>
    </source>
</evidence>
<dbReference type="Proteomes" id="UP000094285">
    <property type="component" value="Unassembled WGS sequence"/>
</dbReference>
<accession>A0A1E4SID6</accession>
<protein>
    <submittedName>
        <fullName evidence="1">Uncharacterized protein</fullName>
    </submittedName>
</protein>
<keyword evidence="2" id="KW-1185">Reference proteome</keyword>
<name>A0A1E4SID6_9ASCO</name>
<proteinExistence type="predicted"/>
<dbReference type="AlphaFoldDB" id="A0A1E4SID6"/>
<reference evidence="2" key="1">
    <citation type="submission" date="2016-05" db="EMBL/GenBank/DDBJ databases">
        <title>Comparative genomics of biotechnologically important yeasts.</title>
        <authorList>
            <consortium name="DOE Joint Genome Institute"/>
            <person name="Riley R."/>
            <person name="Haridas S."/>
            <person name="Wolfe K.H."/>
            <person name="Lopes M.R."/>
            <person name="Hittinger C.T."/>
            <person name="Goker M."/>
            <person name="Salamov A."/>
            <person name="Wisecaver J."/>
            <person name="Long T.M."/>
            <person name="Aerts A.L."/>
            <person name="Barry K."/>
            <person name="Choi C."/>
            <person name="Clum A."/>
            <person name="Coughlan A.Y."/>
            <person name="Deshpande S."/>
            <person name="Douglass A.P."/>
            <person name="Hanson S.J."/>
            <person name="Klenk H.-P."/>
            <person name="Labutti K."/>
            <person name="Lapidus A."/>
            <person name="Lindquist E."/>
            <person name="Lipzen A."/>
            <person name="Meier-Kolthoff J.P."/>
            <person name="Ohm R.A."/>
            <person name="Otillar R.P."/>
            <person name="Pangilinan J."/>
            <person name="Peng Y."/>
            <person name="Rokas A."/>
            <person name="Rosa C.A."/>
            <person name="Scheuner C."/>
            <person name="Sibirny A.A."/>
            <person name="Slot J.C."/>
            <person name="Stielow J.B."/>
            <person name="Sun H."/>
            <person name="Kurtzman C.P."/>
            <person name="Blackwell M."/>
            <person name="Grigoriev I.V."/>
            <person name="Jeffries T.W."/>
        </authorList>
    </citation>
    <scope>NUCLEOTIDE SEQUENCE [LARGE SCALE GENOMIC DNA]</scope>
    <source>
        <strain evidence="2">NRRL Y-17324</strain>
    </source>
</reference>
<organism evidence="1 2">
    <name type="scientific">Suhomyces tanzawaensis NRRL Y-17324</name>
    <dbReference type="NCBI Taxonomy" id="984487"/>
    <lineage>
        <taxon>Eukaryota</taxon>
        <taxon>Fungi</taxon>
        <taxon>Dikarya</taxon>
        <taxon>Ascomycota</taxon>
        <taxon>Saccharomycotina</taxon>
        <taxon>Pichiomycetes</taxon>
        <taxon>Debaryomycetaceae</taxon>
        <taxon>Suhomyces</taxon>
    </lineage>
</organism>
<dbReference type="RefSeq" id="XP_020064329.1">
    <property type="nucleotide sequence ID" value="XM_020206765.1"/>
</dbReference>